<sequence>MTGSTKAPTPSTHQFITYLEEEIRPLLTEKFSRPQVSVLIDLLRFLEQQRYDFSADRAFQTRPISNAAIADQFGVTERTVRRWIAQLEGLGILERQKRKNPHHAYKNLLNRIRFSSFCGWFRVLLAKIPDSLCPPKKKDIINISISSKNPGGQKKPNAIFPTKGSIRYDRFWRETAETYLPSGRGRPCMDMIAARFRENLKSHLLAFDHPSIANRWIKFCQRAKPVN</sequence>
<dbReference type="Pfam" id="PF08279">
    <property type="entry name" value="HTH_11"/>
    <property type="match status" value="1"/>
</dbReference>
<accession>A0A221K7U2</accession>
<dbReference type="EMBL" id="CP022418">
    <property type="protein sequence ID" value="ASM75064.1"/>
    <property type="molecule type" value="Genomic_DNA"/>
</dbReference>
<dbReference type="SUPFAM" id="SSF46785">
    <property type="entry name" value="Winged helix' DNA-binding domain"/>
    <property type="match status" value="1"/>
</dbReference>
<proteinExistence type="predicted"/>
<evidence type="ECO:0000259" key="1">
    <source>
        <dbReference type="Pfam" id="PF08279"/>
    </source>
</evidence>
<geneLocation type="plasmid" evidence="2 3">
    <name>pSMR1-3</name>
</geneLocation>
<dbReference type="OrthoDB" id="7821975at2"/>
<evidence type="ECO:0000313" key="2">
    <source>
        <dbReference type="EMBL" id="ASM75064.1"/>
    </source>
</evidence>
<dbReference type="InterPro" id="IPR013196">
    <property type="entry name" value="HTH_11"/>
</dbReference>
<dbReference type="RefSeq" id="WP_089423079.1">
    <property type="nucleotide sequence ID" value="NZ_CP022418.1"/>
</dbReference>
<keyword evidence="2" id="KW-0614">Plasmid</keyword>
<protein>
    <submittedName>
        <fullName evidence="2">HTH domain protein</fullName>
    </submittedName>
</protein>
<keyword evidence="3" id="KW-1185">Reference proteome</keyword>
<dbReference type="Proteomes" id="UP000199754">
    <property type="component" value="Plasmid pSMR1-3"/>
</dbReference>
<name>A0A221K7U2_9RHOB</name>
<organism evidence="2 3">
    <name type="scientific">Pseudosulfitobacter pseudonitzschiae</name>
    <dbReference type="NCBI Taxonomy" id="1402135"/>
    <lineage>
        <taxon>Bacteria</taxon>
        <taxon>Pseudomonadati</taxon>
        <taxon>Pseudomonadota</taxon>
        <taxon>Alphaproteobacteria</taxon>
        <taxon>Rhodobacterales</taxon>
        <taxon>Roseobacteraceae</taxon>
        <taxon>Pseudosulfitobacter</taxon>
    </lineage>
</organism>
<dbReference type="KEGG" id="spse:SULPSESMR1_04341"/>
<dbReference type="InterPro" id="IPR036390">
    <property type="entry name" value="WH_DNA-bd_sf"/>
</dbReference>
<dbReference type="AlphaFoldDB" id="A0A221K7U2"/>
<gene>
    <name evidence="2" type="ORF">SULPSESMR1_04341</name>
</gene>
<feature type="domain" description="Helix-turn-helix type 11" evidence="1">
    <location>
        <begin position="61"/>
        <end position="92"/>
    </location>
</feature>
<evidence type="ECO:0000313" key="3">
    <source>
        <dbReference type="Proteomes" id="UP000199754"/>
    </source>
</evidence>
<dbReference type="InterPro" id="IPR036388">
    <property type="entry name" value="WH-like_DNA-bd_sf"/>
</dbReference>
<dbReference type="Gene3D" id="1.10.10.10">
    <property type="entry name" value="Winged helix-like DNA-binding domain superfamily/Winged helix DNA-binding domain"/>
    <property type="match status" value="1"/>
</dbReference>
<reference evidence="2 3" key="1">
    <citation type="submission" date="2017-07" db="EMBL/GenBank/DDBJ databases">
        <title>Genome Sequence of Sulfitobacter pseudonitzschiae Strain SMR1 Isolated from a culture of the Diatom Skeletonema marinoi.</title>
        <authorList>
            <person name="Topel M."/>
            <person name="Pinder M.I.M."/>
            <person name="Johansson O.N."/>
            <person name="Kourtchenko O."/>
            <person name="Godhe A."/>
            <person name="Clarke A.K."/>
        </authorList>
    </citation>
    <scope>NUCLEOTIDE SEQUENCE [LARGE SCALE GENOMIC DNA]</scope>
    <source>
        <strain evidence="2 3">SMR1</strain>
        <plasmid evidence="2 3">pSMR1-3</plasmid>
    </source>
</reference>